<proteinExistence type="predicted"/>
<gene>
    <name evidence="2" type="ORF">R7226_10315</name>
</gene>
<reference evidence="3" key="1">
    <citation type="submission" date="2023-07" db="EMBL/GenBank/DDBJ databases">
        <title>Conexibacter stalactiti sp. nov., isolated from stalactites in a lava cave and emended description of the genus Conexibacter.</title>
        <authorList>
            <person name="Lee S.D."/>
        </authorList>
    </citation>
    <scope>NUCLEOTIDE SEQUENCE [LARGE SCALE GENOMIC DNA]</scope>
    <source>
        <strain evidence="3">KCTC 39840</strain>
    </source>
</reference>
<dbReference type="InterPro" id="IPR054209">
    <property type="entry name" value="DUF6916"/>
</dbReference>
<evidence type="ECO:0000313" key="2">
    <source>
        <dbReference type="EMBL" id="MDW5594732.1"/>
    </source>
</evidence>
<dbReference type="Pfam" id="PF21880">
    <property type="entry name" value="DUF6916"/>
    <property type="match status" value="1"/>
</dbReference>
<reference evidence="2 3" key="2">
    <citation type="submission" date="2023-10" db="EMBL/GenBank/DDBJ databases">
        <authorList>
            <person name="Han X.F."/>
        </authorList>
    </citation>
    <scope>NUCLEOTIDE SEQUENCE [LARGE SCALE GENOMIC DNA]</scope>
    <source>
        <strain evidence="2 3">KCTC 39840</strain>
    </source>
</reference>
<evidence type="ECO:0000259" key="1">
    <source>
        <dbReference type="Pfam" id="PF21880"/>
    </source>
</evidence>
<evidence type="ECO:0000313" key="3">
    <source>
        <dbReference type="Proteomes" id="UP001284601"/>
    </source>
</evidence>
<sequence>MSSDLEHLTLERCLPHVGEPFVVPATTPAGETVALSFRLDAATALGDGAPAADGRAPFALHFVGPADAPLAQGIVPLEHDALGRLEIFLVPVAREGDTLRYEAVFT</sequence>
<dbReference type="EMBL" id="JAWSTH010000021">
    <property type="protein sequence ID" value="MDW5594732.1"/>
    <property type="molecule type" value="Genomic_DNA"/>
</dbReference>
<organism evidence="2 3">
    <name type="scientific">Conexibacter stalactiti</name>
    <dbReference type="NCBI Taxonomy" id="1940611"/>
    <lineage>
        <taxon>Bacteria</taxon>
        <taxon>Bacillati</taxon>
        <taxon>Actinomycetota</taxon>
        <taxon>Thermoleophilia</taxon>
        <taxon>Solirubrobacterales</taxon>
        <taxon>Conexibacteraceae</taxon>
        <taxon>Conexibacter</taxon>
    </lineage>
</organism>
<protein>
    <recommendedName>
        <fullName evidence="1">DUF6916 domain-containing protein</fullName>
    </recommendedName>
</protein>
<dbReference type="RefSeq" id="WP_318597036.1">
    <property type="nucleotide sequence ID" value="NZ_JAWSTH010000021.1"/>
</dbReference>
<accession>A0ABU4HN83</accession>
<dbReference type="Proteomes" id="UP001284601">
    <property type="component" value="Unassembled WGS sequence"/>
</dbReference>
<keyword evidence="3" id="KW-1185">Reference proteome</keyword>
<comment type="caution">
    <text evidence="2">The sequence shown here is derived from an EMBL/GenBank/DDBJ whole genome shotgun (WGS) entry which is preliminary data.</text>
</comment>
<name>A0ABU4HN83_9ACTN</name>
<feature type="domain" description="DUF6916" evidence="1">
    <location>
        <begin position="8"/>
        <end position="105"/>
    </location>
</feature>